<comment type="caution">
    <text evidence="2">The sequence shown here is derived from an EMBL/GenBank/DDBJ whole genome shotgun (WGS) entry which is preliminary data.</text>
</comment>
<feature type="region of interest" description="Disordered" evidence="1">
    <location>
        <begin position="1"/>
        <end position="39"/>
    </location>
</feature>
<dbReference type="OMA" id="NSETWMA"/>
<name>A0AA38FZW2_TAXCH</name>
<dbReference type="Proteomes" id="UP000824469">
    <property type="component" value="Unassembled WGS sequence"/>
</dbReference>
<feature type="non-terminal residue" evidence="2">
    <location>
        <position position="223"/>
    </location>
</feature>
<dbReference type="InterPro" id="IPR039933">
    <property type="entry name" value="XRI1"/>
</dbReference>
<accession>A0AA38FZW2</accession>
<evidence type="ECO:0000313" key="3">
    <source>
        <dbReference type="Proteomes" id="UP000824469"/>
    </source>
</evidence>
<dbReference type="PANTHER" id="PTHR33385">
    <property type="entry name" value="PROTEIN XRI1"/>
    <property type="match status" value="1"/>
</dbReference>
<keyword evidence="3" id="KW-1185">Reference proteome</keyword>
<protein>
    <submittedName>
        <fullName evidence="2">Uncharacterized protein</fullName>
    </submittedName>
</protein>
<dbReference type="AlphaFoldDB" id="A0AA38FZW2"/>
<feature type="non-terminal residue" evidence="2">
    <location>
        <position position="1"/>
    </location>
</feature>
<organism evidence="2 3">
    <name type="scientific">Taxus chinensis</name>
    <name type="common">Chinese yew</name>
    <name type="synonym">Taxus wallichiana var. chinensis</name>
    <dbReference type="NCBI Taxonomy" id="29808"/>
    <lineage>
        <taxon>Eukaryota</taxon>
        <taxon>Viridiplantae</taxon>
        <taxon>Streptophyta</taxon>
        <taxon>Embryophyta</taxon>
        <taxon>Tracheophyta</taxon>
        <taxon>Spermatophyta</taxon>
        <taxon>Pinopsida</taxon>
        <taxon>Pinidae</taxon>
        <taxon>Conifers II</taxon>
        <taxon>Cupressales</taxon>
        <taxon>Taxaceae</taxon>
        <taxon>Taxus</taxon>
    </lineage>
</organism>
<dbReference type="EMBL" id="JAHRHJ020000005">
    <property type="protein sequence ID" value="KAH9313689.1"/>
    <property type="molecule type" value="Genomic_DNA"/>
</dbReference>
<dbReference type="GO" id="GO:0007140">
    <property type="term" value="P:male meiotic nuclear division"/>
    <property type="evidence" value="ECO:0007669"/>
    <property type="project" value="InterPro"/>
</dbReference>
<evidence type="ECO:0000313" key="2">
    <source>
        <dbReference type="EMBL" id="KAH9313689.1"/>
    </source>
</evidence>
<sequence length="223" mass="23937">LSEWLSDFDLTQAQEISADSQGSREPASSSFTGNSPPLKRRRMLQFSNAVGLSAQQNGGFEDRNGESLMADPVGSDSFLLCRNEELSSESLDTNSETWMAGCINEGEIPDISDDPNGPGGFDDQIDISEFCTLLQSEVDGNPPQAQASNPPSAVLEEKQKSRTKVIYPFALVKPCGMQGDVTLNDINQKISSSSPLLQVQGGMAAQHLPRSTYSGKTVVACTK</sequence>
<dbReference type="PANTHER" id="PTHR33385:SF4">
    <property type="entry name" value="PROTEIN XRI1"/>
    <property type="match status" value="1"/>
</dbReference>
<proteinExistence type="predicted"/>
<dbReference type="GO" id="GO:0007143">
    <property type="term" value="P:female meiotic nuclear division"/>
    <property type="evidence" value="ECO:0007669"/>
    <property type="project" value="InterPro"/>
</dbReference>
<gene>
    <name evidence="2" type="ORF">KI387_022316</name>
</gene>
<evidence type="ECO:0000256" key="1">
    <source>
        <dbReference type="SAM" id="MobiDB-lite"/>
    </source>
</evidence>
<feature type="compositionally biased region" description="Polar residues" evidence="1">
    <location>
        <begin position="9"/>
        <end position="35"/>
    </location>
</feature>
<reference evidence="2 3" key="1">
    <citation type="journal article" date="2021" name="Nat. Plants">
        <title>The Taxus genome provides insights into paclitaxel biosynthesis.</title>
        <authorList>
            <person name="Xiong X."/>
            <person name="Gou J."/>
            <person name="Liao Q."/>
            <person name="Li Y."/>
            <person name="Zhou Q."/>
            <person name="Bi G."/>
            <person name="Li C."/>
            <person name="Du R."/>
            <person name="Wang X."/>
            <person name="Sun T."/>
            <person name="Guo L."/>
            <person name="Liang H."/>
            <person name="Lu P."/>
            <person name="Wu Y."/>
            <person name="Zhang Z."/>
            <person name="Ro D.K."/>
            <person name="Shang Y."/>
            <person name="Huang S."/>
            <person name="Yan J."/>
        </authorList>
    </citation>
    <scope>NUCLEOTIDE SEQUENCE [LARGE SCALE GENOMIC DNA]</scope>
    <source>
        <strain evidence="2">Ta-2019</strain>
    </source>
</reference>